<dbReference type="Proteomes" id="UP001237642">
    <property type="component" value="Unassembled WGS sequence"/>
</dbReference>
<dbReference type="AlphaFoldDB" id="A0AAD8GXX2"/>
<keyword evidence="3" id="KW-1185">Reference proteome</keyword>
<evidence type="ECO:0000313" key="3">
    <source>
        <dbReference type="Proteomes" id="UP001237642"/>
    </source>
</evidence>
<feature type="region of interest" description="Disordered" evidence="1">
    <location>
        <begin position="1"/>
        <end position="31"/>
    </location>
</feature>
<dbReference type="EMBL" id="JAUIZM010000011">
    <property type="protein sequence ID" value="KAK1356277.1"/>
    <property type="molecule type" value="Genomic_DNA"/>
</dbReference>
<name>A0AAD8GXX2_9APIA</name>
<evidence type="ECO:0000313" key="2">
    <source>
        <dbReference type="EMBL" id="KAK1356277.1"/>
    </source>
</evidence>
<comment type="caution">
    <text evidence="2">The sequence shown here is derived from an EMBL/GenBank/DDBJ whole genome shotgun (WGS) entry which is preliminary data.</text>
</comment>
<proteinExistence type="predicted"/>
<protein>
    <submittedName>
        <fullName evidence="2">Uncharacterized protein</fullName>
    </submittedName>
</protein>
<feature type="compositionally biased region" description="Polar residues" evidence="1">
    <location>
        <begin position="7"/>
        <end position="22"/>
    </location>
</feature>
<organism evidence="2 3">
    <name type="scientific">Heracleum sosnowskyi</name>
    <dbReference type="NCBI Taxonomy" id="360622"/>
    <lineage>
        <taxon>Eukaryota</taxon>
        <taxon>Viridiplantae</taxon>
        <taxon>Streptophyta</taxon>
        <taxon>Embryophyta</taxon>
        <taxon>Tracheophyta</taxon>
        <taxon>Spermatophyta</taxon>
        <taxon>Magnoliopsida</taxon>
        <taxon>eudicotyledons</taxon>
        <taxon>Gunneridae</taxon>
        <taxon>Pentapetalae</taxon>
        <taxon>asterids</taxon>
        <taxon>campanulids</taxon>
        <taxon>Apiales</taxon>
        <taxon>Apiaceae</taxon>
        <taxon>Apioideae</taxon>
        <taxon>apioid superclade</taxon>
        <taxon>Tordylieae</taxon>
        <taxon>Tordyliinae</taxon>
        <taxon>Heracleum</taxon>
    </lineage>
</organism>
<gene>
    <name evidence="2" type="ORF">POM88_049533</name>
</gene>
<accession>A0AAD8GXX2</accession>
<reference evidence="2" key="2">
    <citation type="submission" date="2023-05" db="EMBL/GenBank/DDBJ databases">
        <authorList>
            <person name="Schelkunov M.I."/>
        </authorList>
    </citation>
    <scope>NUCLEOTIDE SEQUENCE</scope>
    <source>
        <strain evidence="2">Hsosn_3</strain>
        <tissue evidence="2">Leaf</tissue>
    </source>
</reference>
<evidence type="ECO:0000256" key="1">
    <source>
        <dbReference type="SAM" id="MobiDB-lite"/>
    </source>
</evidence>
<reference evidence="2" key="1">
    <citation type="submission" date="2023-02" db="EMBL/GenBank/DDBJ databases">
        <title>Genome of toxic invasive species Heracleum sosnowskyi carries increased number of genes despite the absence of recent whole-genome duplications.</title>
        <authorList>
            <person name="Schelkunov M."/>
            <person name="Shtratnikova V."/>
            <person name="Makarenko M."/>
            <person name="Klepikova A."/>
            <person name="Omelchenko D."/>
            <person name="Novikova G."/>
            <person name="Obukhova E."/>
            <person name="Bogdanov V."/>
            <person name="Penin A."/>
            <person name="Logacheva M."/>
        </authorList>
    </citation>
    <scope>NUCLEOTIDE SEQUENCE</scope>
    <source>
        <strain evidence="2">Hsosn_3</strain>
        <tissue evidence="2">Leaf</tissue>
    </source>
</reference>
<sequence>MEKQDTDVQASSIPDESSNPDAQENPDEFWDVQRNGDGSRVWLYHIGFGSLVYTVEKFCDGSGEDPTCSRHVSRNSISDHLAYFRVQMGCDDVVTCKILMGPRLAAYNTQDQSGNFIMSMSNSNSIIKTNVETGQASYSPH</sequence>